<dbReference type="GO" id="GO:0004497">
    <property type="term" value="F:monooxygenase activity"/>
    <property type="evidence" value="ECO:0007669"/>
    <property type="project" value="UniProtKB-KW"/>
</dbReference>
<keyword evidence="4" id="KW-0560">Oxidoreductase</keyword>
<evidence type="ECO:0000313" key="8">
    <source>
        <dbReference type="EMBL" id="KAB8070656.1"/>
    </source>
</evidence>
<dbReference type="InterPro" id="IPR050121">
    <property type="entry name" value="Cytochrome_P450_monoxygenase"/>
</dbReference>
<dbReference type="PANTHER" id="PTHR24305">
    <property type="entry name" value="CYTOCHROME P450"/>
    <property type="match status" value="1"/>
</dbReference>
<dbReference type="PANTHER" id="PTHR24305:SF235">
    <property type="entry name" value="CYTOCHROME P450 MONOOXYGENASE APDB-RELATED"/>
    <property type="match status" value="1"/>
</dbReference>
<proteinExistence type="inferred from homology"/>
<dbReference type="SUPFAM" id="SSF48264">
    <property type="entry name" value="Cytochrome P450"/>
    <property type="match status" value="1"/>
</dbReference>
<reference evidence="8 9" key="1">
    <citation type="submission" date="2019-04" db="EMBL/GenBank/DDBJ databases">
        <title>Friends and foes A comparative genomics study of 23 Aspergillus species from section Flavi.</title>
        <authorList>
            <consortium name="DOE Joint Genome Institute"/>
            <person name="Kjaerbolling I."/>
            <person name="Vesth T."/>
            <person name="Frisvad J.C."/>
            <person name="Nybo J.L."/>
            <person name="Theobald S."/>
            <person name="Kildgaard S."/>
            <person name="Isbrandt T."/>
            <person name="Kuo A."/>
            <person name="Sato A."/>
            <person name="Lyhne E.K."/>
            <person name="Kogle M.E."/>
            <person name="Wiebenga A."/>
            <person name="Kun R.S."/>
            <person name="Lubbers R.J."/>
            <person name="Makela M.R."/>
            <person name="Barry K."/>
            <person name="Chovatia M."/>
            <person name="Clum A."/>
            <person name="Daum C."/>
            <person name="Haridas S."/>
            <person name="He G."/>
            <person name="LaButti K."/>
            <person name="Lipzen A."/>
            <person name="Mondo S."/>
            <person name="Riley R."/>
            <person name="Salamov A."/>
            <person name="Simmons B.A."/>
            <person name="Magnuson J.K."/>
            <person name="Henrissat B."/>
            <person name="Mortensen U.H."/>
            <person name="Larsen T.O."/>
            <person name="Devries R.P."/>
            <person name="Grigoriev I.V."/>
            <person name="Machida M."/>
            <person name="Baker S.E."/>
            <person name="Andersen M.R."/>
        </authorList>
    </citation>
    <scope>NUCLEOTIDE SEQUENCE [LARGE SCALE GENOMIC DNA]</scope>
    <source>
        <strain evidence="8 9">CBS 151.66</strain>
    </source>
</reference>
<dbReference type="InterPro" id="IPR001128">
    <property type="entry name" value="Cyt_P450"/>
</dbReference>
<comment type="cofactor">
    <cofactor evidence="1">
        <name>heme</name>
        <dbReference type="ChEBI" id="CHEBI:30413"/>
    </cofactor>
</comment>
<dbReference type="EMBL" id="ML732295">
    <property type="protein sequence ID" value="KAB8070656.1"/>
    <property type="molecule type" value="Genomic_DNA"/>
</dbReference>
<comment type="similarity">
    <text evidence="2">Belongs to the cytochrome P450 family.</text>
</comment>
<dbReference type="GO" id="GO:0005506">
    <property type="term" value="F:iron ion binding"/>
    <property type="evidence" value="ECO:0007669"/>
    <property type="project" value="InterPro"/>
</dbReference>
<keyword evidence="9" id="KW-1185">Reference proteome</keyword>
<dbReference type="OrthoDB" id="3934656at2759"/>
<evidence type="ECO:0000256" key="4">
    <source>
        <dbReference type="ARBA" id="ARBA00023002"/>
    </source>
</evidence>
<sequence>MVLCTVAILVFALLTFLRALCNYARLKTVPGPLVTGLSDLWGTYARNSRDYGRRLACLHEKYGKVVRLGPHSVSVSDPTVIFPVHNGRPSEKSVLEDRGYSELGLLSNETRSVDAESSSYDAARQVHWETIMHYEGFIDQAANNLVATMRRHRLLHLTAFVQSFAADFVHHLALEESALQGMPSNAEIPSYHWYNCVCKCLTLPIMEYSLLRSPTARLKRSRGISLGRKGVNQGINDKQGQSIMYGYSAGSDVSLTRSCHSIPSELEYIAMSFVSTFVFLLSFDAVMARLRNEIDTAFNKGLLSDPPRWRELAKLRYLDAVFKESMRRLPHLTNDLEVIASPEGAMVAGYYIPPETLIECHSEALRSDPGVYGNDVHVYRPARWLIADVQRRKLMTHNLLPSTGSNNRPEVRVALLELKKVIAIILMKFNLQRVHADEDLTPDTEGFGSITVSCTPRTY</sequence>
<gene>
    <name evidence="8" type="ORF">BDV29DRAFT_180556</name>
</gene>
<dbReference type="Proteomes" id="UP000326565">
    <property type="component" value="Unassembled WGS sequence"/>
</dbReference>
<evidence type="ECO:0000256" key="3">
    <source>
        <dbReference type="ARBA" id="ARBA00022723"/>
    </source>
</evidence>
<dbReference type="GO" id="GO:0020037">
    <property type="term" value="F:heme binding"/>
    <property type="evidence" value="ECO:0007669"/>
    <property type="project" value="InterPro"/>
</dbReference>
<evidence type="ECO:0000256" key="6">
    <source>
        <dbReference type="ARBA" id="ARBA00023033"/>
    </source>
</evidence>
<evidence type="ECO:0000313" key="9">
    <source>
        <dbReference type="Proteomes" id="UP000326565"/>
    </source>
</evidence>
<feature type="signal peptide" evidence="7">
    <location>
        <begin position="1"/>
        <end position="19"/>
    </location>
</feature>
<evidence type="ECO:0000256" key="1">
    <source>
        <dbReference type="ARBA" id="ARBA00001971"/>
    </source>
</evidence>
<organism evidence="8 9">
    <name type="scientific">Aspergillus leporis</name>
    <dbReference type="NCBI Taxonomy" id="41062"/>
    <lineage>
        <taxon>Eukaryota</taxon>
        <taxon>Fungi</taxon>
        <taxon>Dikarya</taxon>
        <taxon>Ascomycota</taxon>
        <taxon>Pezizomycotina</taxon>
        <taxon>Eurotiomycetes</taxon>
        <taxon>Eurotiomycetidae</taxon>
        <taxon>Eurotiales</taxon>
        <taxon>Aspergillaceae</taxon>
        <taxon>Aspergillus</taxon>
        <taxon>Aspergillus subgen. Circumdati</taxon>
    </lineage>
</organism>
<dbReference type="GO" id="GO:0016705">
    <property type="term" value="F:oxidoreductase activity, acting on paired donors, with incorporation or reduction of molecular oxygen"/>
    <property type="evidence" value="ECO:0007669"/>
    <property type="project" value="InterPro"/>
</dbReference>
<dbReference type="Pfam" id="PF00067">
    <property type="entry name" value="p450"/>
    <property type="match status" value="1"/>
</dbReference>
<dbReference type="AlphaFoldDB" id="A0A5N5WQ27"/>
<feature type="chain" id="PRO_5024985704" evidence="7">
    <location>
        <begin position="20"/>
        <end position="459"/>
    </location>
</feature>
<evidence type="ECO:0000256" key="5">
    <source>
        <dbReference type="ARBA" id="ARBA00023004"/>
    </source>
</evidence>
<dbReference type="InterPro" id="IPR036396">
    <property type="entry name" value="Cyt_P450_sf"/>
</dbReference>
<dbReference type="GO" id="GO:0044550">
    <property type="term" value="P:secondary metabolite biosynthetic process"/>
    <property type="evidence" value="ECO:0007669"/>
    <property type="project" value="UniProtKB-ARBA"/>
</dbReference>
<dbReference type="Gene3D" id="1.10.630.10">
    <property type="entry name" value="Cytochrome P450"/>
    <property type="match status" value="2"/>
</dbReference>
<keyword evidence="5" id="KW-0408">Iron</keyword>
<evidence type="ECO:0000256" key="7">
    <source>
        <dbReference type="SAM" id="SignalP"/>
    </source>
</evidence>
<evidence type="ECO:0000256" key="2">
    <source>
        <dbReference type="ARBA" id="ARBA00010617"/>
    </source>
</evidence>
<name>A0A5N5WQ27_9EURO</name>
<keyword evidence="6" id="KW-0503">Monooxygenase</keyword>
<protein>
    <submittedName>
        <fullName evidence="8">Cytochrome P450</fullName>
    </submittedName>
</protein>
<keyword evidence="3" id="KW-0479">Metal-binding</keyword>
<keyword evidence="7" id="KW-0732">Signal</keyword>
<accession>A0A5N5WQ27</accession>